<comment type="subcellular location">
    <subcellularLocation>
        <location evidence="1">Cell septum</location>
    </subcellularLocation>
</comment>
<organism evidence="7 8">
    <name type="scientific">Nocardioides scoriae</name>
    <dbReference type="NCBI Taxonomy" id="642780"/>
    <lineage>
        <taxon>Bacteria</taxon>
        <taxon>Bacillati</taxon>
        <taxon>Actinomycetota</taxon>
        <taxon>Actinomycetes</taxon>
        <taxon>Propionibacteriales</taxon>
        <taxon>Nocardioidaceae</taxon>
        <taxon>Nocardioides</taxon>
    </lineage>
</organism>
<evidence type="ECO:0000256" key="5">
    <source>
        <dbReference type="ARBA" id="ARBA00023210"/>
    </source>
</evidence>
<dbReference type="InterPro" id="IPR006776">
    <property type="entry name" value="SsgB"/>
</dbReference>
<evidence type="ECO:0000256" key="4">
    <source>
        <dbReference type="ARBA" id="ARBA00022969"/>
    </source>
</evidence>
<dbReference type="EMBL" id="LT629757">
    <property type="protein sequence ID" value="SDR91404.1"/>
    <property type="molecule type" value="Genomic_DNA"/>
</dbReference>
<keyword evidence="4" id="KW-0749">Sporulation</keyword>
<keyword evidence="3 7" id="KW-0132">Cell division</keyword>
<name>A0A1H1MXG1_9ACTN</name>
<gene>
    <name evidence="7" type="ORF">SAMN04488570_0708</name>
</gene>
<proteinExistence type="inferred from homology"/>
<evidence type="ECO:0000256" key="6">
    <source>
        <dbReference type="ARBA" id="ARBA00023306"/>
    </source>
</evidence>
<dbReference type="AlphaFoldDB" id="A0A1H1MXG1"/>
<dbReference type="Gene3D" id="2.30.31.20">
    <property type="entry name" value="Sporulation-specific cell division protein SsgB"/>
    <property type="match status" value="1"/>
</dbReference>
<accession>A0A1H1MXG1</accession>
<protein>
    <submittedName>
        <fullName evidence="7">Streptomyces sporulation and cell division protein, SsgA</fullName>
    </submittedName>
</protein>
<dbReference type="Proteomes" id="UP000198859">
    <property type="component" value="Chromosome I"/>
</dbReference>
<dbReference type="Pfam" id="PF04686">
    <property type="entry name" value="SsgA"/>
    <property type="match status" value="1"/>
</dbReference>
<dbReference type="InterPro" id="IPR038658">
    <property type="entry name" value="SsgB_sf"/>
</dbReference>
<keyword evidence="6" id="KW-0131">Cell cycle</keyword>
<dbReference type="GO" id="GO:0030428">
    <property type="term" value="C:cell septum"/>
    <property type="evidence" value="ECO:0007669"/>
    <property type="project" value="UniProtKB-SubCell"/>
</dbReference>
<keyword evidence="5" id="KW-0717">Septation</keyword>
<dbReference type="GO" id="GO:0030435">
    <property type="term" value="P:sporulation resulting in formation of a cellular spore"/>
    <property type="evidence" value="ECO:0007669"/>
    <property type="project" value="UniProtKB-KW"/>
</dbReference>
<keyword evidence="8" id="KW-1185">Reference proteome</keyword>
<comment type="similarity">
    <text evidence="2">Belongs to the SsgA family.</text>
</comment>
<dbReference type="STRING" id="642780.SAMN04488570_0708"/>
<evidence type="ECO:0000313" key="7">
    <source>
        <dbReference type="EMBL" id="SDR91404.1"/>
    </source>
</evidence>
<dbReference type="GO" id="GO:0000917">
    <property type="term" value="P:division septum assembly"/>
    <property type="evidence" value="ECO:0007669"/>
    <property type="project" value="UniProtKB-KW"/>
</dbReference>
<evidence type="ECO:0000313" key="8">
    <source>
        <dbReference type="Proteomes" id="UP000198859"/>
    </source>
</evidence>
<evidence type="ECO:0000256" key="1">
    <source>
        <dbReference type="ARBA" id="ARBA00004431"/>
    </source>
</evidence>
<evidence type="ECO:0000256" key="2">
    <source>
        <dbReference type="ARBA" id="ARBA00009323"/>
    </source>
</evidence>
<reference evidence="8" key="1">
    <citation type="submission" date="2016-10" db="EMBL/GenBank/DDBJ databases">
        <authorList>
            <person name="Varghese N."/>
            <person name="Submissions S."/>
        </authorList>
    </citation>
    <scope>NUCLEOTIDE SEQUENCE [LARGE SCALE GENOMIC DNA]</scope>
    <source>
        <strain evidence="8">DSM 22127</strain>
    </source>
</reference>
<sequence>MEPSSTKGTKMKQTKTAQIITESVALEFVDPQGDTTELEADLVFDPADPFAVTMVFRTGAQEVHWTFGRELLVEGLYEPTGDGDVHVWPCLSSNGSAVVIVELCSPDGELLVQASSRAVNQFVNRMLASVPDGQESAFVDFDSELARILAS</sequence>
<evidence type="ECO:0000256" key="3">
    <source>
        <dbReference type="ARBA" id="ARBA00022618"/>
    </source>
</evidence>